<feature type="repeat" description="ANK" evidence="3">
    <location>
        <begin position="110"/>
        <end position="142"/>
    </location>
</feature>
<dbReference type="Gene3D" id="1.25.40.20">
    <property type="entry name" value="Ankyrin repeat-containing domain"/>
    <property type="match status" value="1"/>
</dbReference>
<evidence type="ECO:0000313" key="4">
    <source>
        <dbReference type="EMBL" id="MFK2856344.1"/>
    </source>
</evidence>
<gene>
    <name evidence="4" type="ORF">ISP18_17190</name>
</gene>
<dbReference type="SUPFAM" id="SSF48403">
    <property type="entry name" value="Ankyrin repeat"/>
    <property type="match status" value="1"/>
</dbReference>
<evidence type="ECO:0000256" key="1">
    <source>
        <dbReference type="ARBA" id="ARBA00022737"/>
    </source>
</evidence>
<proteinExistence type="predicted"/>
<comment type="caution">
    <text evidence="4">The sequence shown here is derived from an EMBL/GenBank/DDBJ whole genome shotgun (WGS) entry which is preliminary data.</text>
</comment>
<evidence type="ECO:0000256" key="3">
    <source>
        <dbReference type="PROSITE-ProRule" id="PRU00023"/>
    </source>
</evidence>
<dbReference type="PANTHER" id="PTHR24173:SF74">
    <property type="entry name" value="ANKYRIN REPEAT DOMAIN-CONTAINING PROTEIN 16"/>
    <property type="match status" value="1"/>
</dbReference>
<evidence type="ECO:0000313" key="5">
    <source>
        <dbReference type="Proteomes" id="UP001620409"/>
    </source>
</evidence>
<feature type="repeat" description="ANK" evidence="3">
    <location>
        <begin position="143"/>
        <end position="175"/>
    </location>
</feature>
<dbReference type="PANTHER" id="PTHR24173">
    <property type="entry name" value="ANKYRIN REPEAT CONTAINING"/>
    <property type="match status" value="1"/>
</dbReference>
<keyword evidence="2 3" id="KW-0040">ANK repeat</keyword>
<protein>
    <submittedName>
        <fullName evidence="4">Ankyrin repeat domain-containing protein</fullName>
    </submittedName>
</protein>
<name>A0ABW8IQ26_9GAMM</name>
<feature type="repeat" description="ANK" evidence="3">
    <location>
        <begin position="77"/>
        <end position="109"/>
    </location>
</feature>
<reference evidence="4 5" key="1">
    <citation type="submission" date="2020-10" db="EMBL/GenBank/DDBJ databases">
        <title>Phylogeny of dyella-like bacteria.</title>
        <authorList>
            <person name="Fu J."/>
        </authorList>
    </citation>
    <scope>NUCLEOTIDE SEQUENCE [LARGE SCALE GENOMIC DNA]</scope>
    <source>
        <strain evidence="4 5">DHG40</strain>
    </source>
</reference>
<dbReference type="InterPro" id="IPR002110">
    <property type="entry name" value="Ankyrin_rpt"/>
</dbReference>
<dbReference type="Pfam" id="PF12796">
    <property type="entry name" value="Ank_2"/>
    <property type="match status" value="2"/>
</dbReference>
<organism evidence="4 5">
    <name type="scientific">Dyella humi</name>
    <dbReference type="NCBI Taxonomy" id="1770547"/>
    <lineage>
        <taxon>Bacteria</taxon>
        <taxon>Pseudomonadati</taxon>
        <taxon>Pseudomonadota</taxon>
        <taxon>Gammaproteobacteria</taxon>
        <taxon>Lysobacterales</taxon>
        <taxon>Rhodanobacteraceae</taxon>
        <taxon>Dyella</taxon>
    </lineage>
</organism>
<dbReference type="InterPro" id="IPR036770">
    <property type="entry name" value="Ankyrin_rpt-contain_sf"/>
</dbReference>
<dbReference type="EMBL" id="JADIKI010000023">
    <property type="protein sequence ID" value="MFK2856344.1"/>
    <property type="molecule type" value="Genomic_DNA"/>
</dbReference>
<sequence length="209" mass="22681">MFIAIAFALILAMGAYVCFPQLRLWAHSKALQQVSAARWVDAHRYDPEWFDAARAGRVDILQALYDAHYPVDTQNASGYTAVVLAAYDEQPEALNYLLSVGANACIADHNGNTALMGAIYKGHTTIARRLLQTSCPIDQANKAGETALAFAVLFGRKSLLSELVRHGARLDSRDVNGQTPMAIAAKQGDNDMVQMLRGLGGYGLTGWPL</sequence>
<dbReference type="SMART" id="SM00248">
    <property type="entry name" value="ANK"/>
    <property type="match status" value="4"/>
</dbReference>
<dbReference type="PROSITE" id="PS50297">
    <property type="entry name" value="ANK_REP_REGION"/>
    <property type="match status" value="1"/>
</dbReference>
<dbReference type="PROSITE" id="PS50088">
    <property type="entry name" value="ANK_REPEAT"/>
    <property type="match status" value="3"/>
</dbReference>
<dbReference type="Proteomes" id="UP001620409">
    <property type="component" value="Unassembled WGS sequence"/>
</dbReference>
<accession>A0ABW8IQ26</accession>
<keyword evidence="1" id="KW-0677">Repeat</keyword>
<keyword evidence="5" id="KW-1185">Reference proteome</keyword>
<evidence type="ECO:0000256" key="2">
    <source>
        <dbReference type="ARBA" id="ARBA00023043"/>
    </source>
</evidence>